<dbReference type="PROSITE" id="PS50068">
    <property type="entry name" value="LDLRA_2"/>
    <property type="match status" value="3"/>
</dbReference>
<evidence type="ECO:0000256" key="4">
    <source>
        <dbReference type="ARBA" id="ARBA00023157"/>
    </source>
</evidence>
<dbReference type="InterPro" id="IPR009003">
    <property type="entry name" value="Peptidase_S1_PA"/>
</dbReference>
<dbReference type="Pfam" id="PF00089">
    <property type="entry name" value="Trypsin"/>
    <property type="match status" value="1"/>
</dbReference>
<feature type="disulfide bond" evidence="5">
    <location>
        <begin position="324"/>
        <end position="342"/>
    </location>
</feature>
<comment type="caution">
    <text evidence="5">Lacks conserved residue(s) required for the propagation of feature annotation.</text>
</comment>
<dbReference type="Gene3D" id="2.40.10.10">
    <property type="entry name" value="Trypsin-like serine proteases"/>
    <property type="match status" value="1"/>
</dbReference>
<dbReference type="AlphaFoldDB" id="A0A7R9LKT7"/>
<dbReference type="EMBL" id="OC916160">
    <property type="protein sequence ID" value="CAD7643343.1"/>
    <property type="molecule type" value="Genomic_DNA"/>
</dbReference>
<dbReference type="Gene3D" id="4.10.1220.10">
    <property type="entry name" value="EGF-type module"/>
    <property type="match status" value="1"/>
</dbReference>
<evidence type="ECO:0000259" key="8">
    <source>
        <dbReference type="PROSITE" id="PS50240"/>
    </source>
</evidence>
<dbReference type="InterPro" id="IPR033116">
    <property type="entry name" value="TRYPSIN_SER"/>
</dbReference>
<evidence type="ECO:0000256" key="1">
    <source>
        <dbReference type="ARBA" id="ARBA00022670"/>
    </source>
</evidence>
<gene>
    <name evidence="9" type="ORF">ONB1V03_LOCUS4085</name>
</gene>
<dbReference type="SMART" id="SM00020">
    <property type="entry name" value="Tryp_SPc"/>
    <property type="match status" value="1"/>
</dbReference>
<dbReference type="PROSITE" id="PS00134">
    <property type="entry name" value="TRYPSIN_HIS"/>
    <property type="match status" value="1"/>
</dbReference>
<dbReference type="FunFam" id="2.40.10.10:FF:000003">
    <property type="entry name" value="Transmembrane serine protease 3"/>
    <property type="match status" value="1"/>
</dbReference>
<dbReference type="SUPFAM" id="SSF50494">
    <property type="entry name" value="Trypsin-like serine proteases"/>
    <property type="match status" value="1"/>
</dbReference>
<dbReference type="PANTHER" id="PTHR24252">
    <property type="entry name" value="ACROSIN-RELATED"/>
    <property type="match status" value="1"/>
</dbReference>
<proteinExistence type="predicted"/>
<dbReference type="Gene3D" id="4.10.400.10">
    <property type="entry name" value="Low-density Lipoprotein Receptor"/>
    <property type="match status" value="3"/>
</dbReference>
<dbReference type="InterPro" id="IPR043504">
    <property type="entry name" value="Peptidase_S1_PA_chymotrypsin"/>
</dbReference>
<organism evidence="9">
    <name type="scientific">Oppiella nova</name>
    <dbReference type="NCBI Taxonomy" id="334625"/>
    <lineage>
        <taxon>Eukaryota</taxon>
        <taxon>Metazoa</taxon>
        <taxon>Ecdysozoa</taxon>
        <taxon>Arthropoda</taxon>
        <taxon>Chelicerata</taxon>
        <taxon>Arachnida</taxon>
        <taxon>Acari</taxon>
        <taxon>Acariformes</taxon>
        <taxon>Sarcoptiformes</taxon>
        <taxon>Oribatida</taxon>
        <taxon>Brachypylina</taxon>
        <taxon>Oppioidea</taxon>
        <taxon>Oppiidae</taxon>
        <taxon>Oppiella</taxon>
    </lineage>
</organism>
<sequence length="869" mass="97934">MVDGFMVPMSITNVESSPQTPTNKTGFQFSDYNRDLRRNKSLDILNENPNIRKSDTERDYVSHSSVTTVLPNEVTFSSVPTSTRVKELSVGSPVLYFSKESKNKTEEKAKRLESNEWETRNATQNVNQTPNSSEATNEYNSSLTKSPFDYFSVINETLLSENPVLEVIANTTSPFTSTITSSTHQIVRDINTFNPNLRRASTSTPVPEVIAGLPLGVDKSDQIVSEKLIRPPTGSGEPLYGERLPKYIPPALYQKYPNNDIVNADTVTLNDEEIADEALYDDEIALNHSSPIDVMNRFALTTTTSHGLETTTASNTCAENEFECASGECIPARAHCNRRFECSDGSDERQCTCAHYLRAERQFKKICDGVIDCYDMSDEMNCSYCTGNYVCPQSNVCIDKTKVCNGDNDCPNGDDESECISLVPNDQTLDKTGRYFNSEGALYIRQKGKWAPLCLDDINMNNDLDIQRNRRSEDLWKIEDLGKAICRANSYSDLQSIQLTSLSNYNSNEFFKMEPFSDRISPSLSMWSSLFERSECVSKRATYVKCKDFECGVRPVTNGIRRRIVGGQSSSQGSWPWQVALYREGEFQCGGVIIDSQWLLTAAHCFHATREAYWTARFGILRRGNVFASPYEQIRRITHVIVHKDYVDKGFINDIALLRLNEPINYSKHVRPVCMPSEAEDVSKWHRQLCTTVGWGKLFEHGRIFPDTLQEVKLPVISTEECRKRTLFLPLYKITDNMFCAGYDRGGRDACLGDSGGPLMCQKRNGKWFLLGVTSNGDGCGRAGRPGVYTKVAKYMDWIDSVISSDLSPELNRPCDGLRCPLGRCLKKEHICNGIMDCRDASDEQNCTDMTIRKFYSNNNNKSETYSNT</sequence>
<name>A0A7R9LKT7_9ACAR</name>
<dbReference type="SUPFAM" id="SSF57424">
    <property type="entry name" value="LDL receptor-like module"/>
    <property type="match status" value="3"/>
</dbReference>
<dbReference type="Pfam" id="PF00057">
    <property type="entry name" value="Ldl_recept_a"/>
    <property type="match status" value="3"/>
</dbReference>
<evidence type="ECO:0000256" key="5">
    <source>
        <dbReference type="PROSITE-ProRule" id="PRU00124"/>
    </source>
</evidence>
<keyword evidence="3 6" id="KW-0720">Serine protease</keyword>
<keyword evidence="2 6" id="KW-0378">Hydrolase</keyword>
<evidence type="ECO:0000256" key="2">
    <source>
        <dbReference type="ARBA" id="ARBA00022801"/>
    </source>
</evidence>
<evidence type="ECO:0000256" key="6">
    <source>
        <dbReference type="RuleBase" id="RU363034"/>
    </source>
</evidence>
<dbReference type="PANTHER" id="PTHR24252:SF7">
    <property type="entry name" value="HYALIN"/>
    <property type="match status" value="1"/>
</dbReference>
<dbReference type="InterPro" id="IPR001254">
    <property type="entry name" value="Trypsin_dom"/>
</dbReference>
<dbReference type="InterPro" id="IPR023415">
    <property type="entry name" value="LDLR_class-A_CS"/>
</dbReference>
<dbReference type="CDD" id="cd00112">
    <property type="entry name" value="LDLa"/>
    <property type="match status" value="3"/>
</dbReference>
<dbReference type="InterPro" id="IPR002172">
    <property type="entry name" value="LDrepeatLR_classA_rpt"/>
</dbReference>
<feature type="compositionally biased region" description="Polar residues" evidence="7">
    <location>
        <begin position="120"/>
        <end position="140"/>
    </location>
</feature>
<dbReference type="CDD" id="cd00190">
    <property type="entry name" value="Tryp_SPc"/>
    <property type="match status" value="1"/>
</dbReference>
<dbReference type="GO" id="GO:0006508">
    <property type="term" value="P:proteolysis"/>
    <property type="evidence" value="ECO:0007669"/>
    <property type="project" value="UniProtKB-KW"/>
</dbReference>
<keyword evidence="10" id="KW-1185">Reference proteome</keyword>
<evidence type="ECO:0000313" key="10">
    <source>
        <dbReference type="Proteomes" id="UP000728032"/>
    </source>
</evidence>
<reference evidence="9" key="1">
    <citation type="submission" date="2020-11" db="EMBL/GenBank/DDBJ databases">
        <authorList>
            <person name="Tran Van P."/>
        </authorList>
    </citation>
    <scope>NUCLEOTIDE SEQUENCE</scope>
</reference>
<protein>
    <recommendedName>
        <fullName evidence="8">Peptidase S1 domain-containing protein</fullName>
    </recommendedName>
</protein>
<dbReference type="SMART" id="SM00192">
    <property type="entry name" value="LDLa"/>
    <property type="match status" value="4"/>
</dbReference>
<dbReference type="EMBL" id="CAJPVJ010001335">
    <property type="protein sequence ID" value="CAG2164534.1"/>
    <property type="molecule type" value="Genomic_DNA"/>
</dbReference>
<feature type="disulfide bond" evidence="5">
    <location>
        <begin position="336"/>
        <end position="351"/>
    </location>
</feature>
<dbReference type="PROSITE" id="PS01209">
    <property type="entry name" value="LDLRA_1"/>
    <property type="match status" value="2"/>
</dbReference>
<dbReference type="PROSITE" id="PS50240">
    <property type="entry name" value="TRYPSIN_DOM"/>
    <property type="match status" value="1"/>
</dbReference>
<dbReference type="GO" id="GO:0004252">
    <property type="term" value="F:serine-type endopeptidase activity"/>
    <property type="evidence" value="ECO:0007669"/>
    <property type="project" value="InterPro"/>
</dbReference>
<dbReference type="Proteomes" id="UP000728032">
    <property type="component" value="Unassembled WGS sequence"/>
</dbReference>
<evidence type="ECO:0000256" key="7">
    <source>
        <dbReference type="SAM" id="MobiDB-lite"/>
    </source>
</evidence>
<feature type="region of interest" description="Disordered" evidence="7">
    <location>
        <begin position="101"/>
        <end position="140"/>
    </location>
</feature>
<feature type="disulfide bond" evidence="5">
    <location>
        <begin position="404"/>
        <end position="419"/>
    </location>
</feature>
<feature type="domain" description="Peptidase S1" evidence="8">
    <location>
        <begin position="564"/>
        <end position="804"/>
    </location>
</feature>
<feature type="disulfide bond" evidence="5">
    <location>
        <begin position="317"/>
        <end position="329"/>
    </location>
</feature>
<dbReference type="PRINTS" id="PR00261">
    <property type="entry name" value="LDLRECEPTOR"/>
</dbReference>
<feature type="disulfide bond" evidence="5">
    <location>
        <begin position="832"/>
        <end position="847"/>
    </location>
</feature>
<keyword evidence="4 5" id="KW-1015">Disulfide bond</keyword>
<keyword evidence="1 6" id="KW-0645">Protease</keyword>
<dbReference type="OrthoDB" id="6509467at2759"/>
<accession>A0A7R9LKT7</accession>
<dbReference type="PROSITE" id="PS00135">
    <property type="entry name" value="TRYPSIN_SER"/>
    <property type="match status" value="1"/>
</dbReference>
<dbReference type="InterPro" id="IPR018114">
    <property type="entry name" value="TRYPSIN_HIS"/>
</dbReference>
<evidence type="ECO:0000313" key="9">
    <source>
        <dbReference type="EMBL" id="CAD7643343.1"/>
    </source>
</evidence>
<feature type="compositionally biased region" description="Basic and acidic residues" evidence="7">
    <location>
        <begin position="101"/>
        <end position="119"/>
    </location>
</feature>
<evidence type="ECO:0000256" key="3">
    <source>
        <dbReference type="ARBA" id="ARBA00022825"/>
    </source>
</evidence>
<feature type="disulfide bond" evidence="5">
    <location>
        <begin position="820"/>
        <end position="838"/>
    </location>
</feature>
<dbReference type="InterPro" id="IPR036055">
    <property type="entry name" value="LDL_receptor-like_sf"/>
</dbReference>